<keyword evidence="5" id="KW-0812">Transmembrane</keyword>
<dbReference type="InterPro" id="IPR001680">
    <property type="entry name" value="WD40_rpt"/>
</dbReference>
<dbReference type="PROSITE" id="PS50082">
    <property type="entry name" value="WD_REPEATS_2"/>
    <property type="match status" value="1"/>
</dbReference>
<dbReference type="SUPFAM" id="SSF50978">
    <property type="entry name" value="WD40 repeat-like"/>
    <property type="match status" value="1"/>
</dbReference>
<dbReference type="Gene3D" id="2.130.10.10">
    <property type="entry name" value="YVTN repeat-like/Quinoprotein amine dehydrogenase"/>
    <property type="match status" value="2"/>
</dbReference>
<proteinExistence type="predicted"/>
<dbReference type="Proteomes" id="UP000054279">
    <property type="component" value="Unassembled WGS sequence"/>
</dbReference>
<dbReference type="GO" id="GO:1990234">
    <property type="term" value="C:transferase complex"/>
    <property type="evidence" value="ECO:0007669"/>
    <property type="project" value="UniProtKB-ARBA"/>
</dbReference>
<feature type="region of interest" description="Disordered" evidence="4">
    <location>
        <begin position="417"/>
        <end position="448"/>
    </location>
</feature>
<dbReference type="InterPro" id="IPR015943">
    <property type="entry name" value="WD40/YVTN_repeat-like_dom_sf"/>
</dbReference>
<evidence type="ECO:0000256" key="4">
    <source>
        <dbReference type="SAM" id="MobiDB-lite"/>
    </source>
</evidence>
<dbReference type="EMBL" id="KN837114">
    <property type="protein sequence ID" value="KIJ44908.1"/>
    <property type="molecule type" value="Genomic_DNA"/>
</dbReference>
<dbReference type="AlphaFoldDB" id="A0A0C9UPW7"/>
<accession>A0A0C9UPW7</accession>
<dbReference type="OrthoDB" id="3238562at2759"/>
<dbReference type="InterPro" id="IPR036322">
    <property type="entry name" value="WD40_repeat_dom_sf"/>
</dbReference>
<dbReference type="SMART" id="SM00320">
    <property type="entry name" value="WD40"/>
    <property type="match status" value="4"/>
</dbReference>
<keyword evidence="5" id="KW-1133">Transmembrane helix</keyword>
<keyword evidence="5" id="KW-0472">Membrane</keyword>
<dbReference type="HOGENOM" id="CLU_043853_0_0_1"/>
<evidence type="ECO:0000256" key="5">
    <source>
        <dbReference type="SAM" id="Phobius"/>
    </source>
</evidence>
<reference evidence="6 7" key="1">
    <citation type="submission" date="2014-06" db="EMBL/GenBank/DDBJ databases">
        <title>Evolutionary Origins and Diversification of the Mycorrhizal Mutualists.</title>
        <authorList>
            <consortium name="DOE Joint Genome Institute"/>
            <consortium name="Mycorrhizal Genomics Consortium"/>
            <person name="Kohler A."/>
            <person name="Kuo A."/>
            <person name="Nagy L.G."/>
            <person name="Floudas D."/>
            <person name="Copeland A."/>
            <person name="Barry K.W."/>
            <person name="Cichocki N."/>
            <person name="Veneault-Fourrey C."/>
            <person name="LaButti K."/>
            <person name="Lindquist E.A."/>
            <person name="Lipzen A."/>
            <person name="Lundell T."/>
            <person name="Morin E."/>
            <person name="Murat C."/>
            <person name="Riley R."/>
            <person name="Ohm R."/>
            <person name="Sun H."/>
            <person name="Tunlid A."/>
            <person name="Henrissat B."/>
            <person name="Grigoriev I.V."/>
            <person name="Hibbett D.S."/>
            <person name="Martin F."/>
        </authorList>
    </citation>
    <scope>NUCLEOTIDE SEQUENCE [LARGE SCALE GENOMIC DNA]</scope>
    <source>
        <strain evidence="6 7">SS14</strain>
    </source>
</reference>
<evidence type="ECO:0000256" key="3">
    <source>
        <dbReference type="PROSITE-ProRule" id="PRU00221"/>
    </source>
</evidence>
<gene>
    <name evidence="6" type="ORF">M422DRAFT_251527</name>
</gene>
<evidence type="ECO:0000313" key="7">
    <source>
        <dbReference type="Proteomes" id="UP000054279"/>
    </source>
</evidence>
<dbReference type="PANTHER" id="PTHR22847:SF637">
    <property type="entry name" value="WD REPEAT DOMAIN 5B"/>
    <property type="match status" value="1"/>
</dbReference>
<feature type="compositionally biased region" description="Basic and acidic residues" evidence="4">
    <location>
        <begin position="431"/>
        <end position="443"/>
    </location>
</feature>
<keyword evidence="1 3" id="KW-0853">WD repeat</keyword>
<sequence>MSRPQLSLLYKHFRTLTSHKTSINCVKLTVTGELLASGDDDGYLCIWIVSSGELFDTIHVSGSGPIIDIIWVVNARDHLGLIFSAADGCIYLYVKAEKDGKFCAIAVLEAHSSAVEMLAYDPYFRRLASVGGGTLKLWDVSQEWKFIERHTESSNPYIAKTVHFFSDSRHVLVGYLETHKVCAWAIEPWQFLWERAVFTRIGNAVLSPSASHLAIVNIAGGMDIYLFPLMRRHDPFTFSGTPHRSLSLSLGFQASNTSYRIHQVVFLDDGDSILQGSKEGRALIFNLSSSKPIQIINHGGSSDIQAAYSSRDQALIVTASSHDNPAVKIWKAKRLMSSTIFYKSSIFVFTSFVILSVLSGVLLQLQIIKLPMSFIETIGQPLQQTQPEEQVPYLPPLVTLTTTIYLTLAGLPEPTGTPESYPALQRAPHRTHAEMTEATEPTHGDSSVEMSTAVEASKVEMSECCINPISSTTPSFHPNPHNVILALL</sequence>
<dbReference type="PROSITE" id="PS50294">
    <property type="entry name" value="WD_REPEATS_REGION"/>
    <property type="match status" value="1"/>
</dbReference>
<dbReference type="PANTHER" id="PTHR22847">
    <property type="entry name" value="WD40 REPEAT PROTEIN"/>
    <property type="match status" value="1"/>
</dbReference>
<protein>
    <submittedName>
        <fullName evidence="6">Unplaced genomic scaffold SPHSTscaffold_39, whole genome shotgun sequence</fullName>
    </submittedName>
</protein>
<organism evidence="6 7">
    <name type="scientific">Sphaerobolus stellatus (strain SS14)</name>
    <dbReference type="NCBI Taxonomy" id="990650"/>
    <lineage>
        <taxon>Eukaryota</taxon>
        <taxon>Fungi</taxon>
        <taxon>Dikarya</taxon>
        <taxon>Basidiomycota</taxon>
        <taxon>Agaricomycotina</taxon>
        <taxon>Agaricomycetes</taxon>
        <taxon>Phallomycetidae</taxon>
        <taxon>Geastrales</taxon>
        <taxon>Sphaerobolaceae</taxon>
        <taxon>Sphaerobolus</taxon>
    </lineage>
</organism>
<feature type="repeat" description="WD" evidence="3">
    <location>
        <begin position="16"/>
        <end position="57"/>
    </location>
</feature>
<name>A0A0C9UPW7_SPHS4</name>
<evidence type="ECO:0000256" key="1">
    <source>
        <dbReference type="ARBA" id="ARBA00022574"/>
    </source>
</evidence>
<keyword evidence="7" id="KW-1185">Reference proteome</keyword>
<evidence type="ECO:0000256" key="2">
    <source>
        <dbReference type="ARBA" id="ARBA00022737"/>
    </source>
</evidence>
<keyword evidence="2" id="KW-0677">Repeat</keyword>
<dbReference type="Pfam" id="PF00400">
    <property type="entry name" value="WD40"/>
    <property type="match status" value="2"/>
</dbReference>
<evidence type="ECO:0000313" key="6">
    <source>
        <dbReference type="EMBL" id="KIJ44908.1"/>
    </source>
</evidence>
<feature type="transmembrane region" description="Helical" evidence="5">
    <location>
        <begin position="340"/>
        <end position="363"/>
    </location>
</feature>